<dbReference type="InterPro" id="IPR036188">
    <property type="entry name" value="FAD/NAD-bd_sf"/>
</dbReference>
<dbReference type="Gene3D" id="3.50.50.60">
    <property type="entry name" value="FAD/NAD(P)-binding domain"/>
    <property type="match status" value="1"/>
</dbReference>
<evidence type="ECO:0000313" key="2">
    <source>
        <dbReference type="Proteomes" id="UP001437256"/>
    </source>
</evidence>
<dbReference type="Proteomes" id="UP001437256">
    <property type="component" value="Unassembled WGS sequence"/>
</dbReference>
<name>A0ABR3A9F1_9AGAR</name>
<organism evidence="1 2">
    <name type="scientific">Marasmius tenuissimus</name>
    <dbReference type="NCBI Taxonomy" id="585030"/>
    <lineage>
        <taxon>Eukaryota</taxon>
        <taxon>Fungi</taxon>
        <taxon>Dikarya</taxon>
        <taxon>Basidiomycota</taxon>
        <taxon>Agaricomycotina</taxon>
        <taxon>Agaricomycetes</taxon>
        <taxon>Agaricomycetidae</taxon>
        <taxon>Agaricales</taxon>
        <taxon>Marasmiineae</taxon>
        <taxon>Marasmiaceae</taxon>
        <taxon>Marasmius</taxon>
    </lineage>
</organism>
<proteinExistence type="predicted"/>
<sequence length="87" mass="9750">MGFTKDGDPFVGPVPSKEFEKFNRQYIAAGYTGHGMPRAFSCGDAVSSMILSEIDGKPWEKPDWFPGTYLTWNKKEEVPHSNPNRPA</sequence>
<accession>A0ABR3A9F1</accession>
<dbReference type="EMBL" id="JBBXMP010000009">
    <property type="protein sequence ID" value="KAL0069974.1"/>
    <property type="molecule type" value="Genomic_DNA"/>
</dbReference>
<keyword evidence="2" id="KW-1185">Reference proteome</keyword>
<gene>
    <name evidence="1" type="ORF">AAF712_002871</name>
</gene>
<comment type="caution">
    <text evidence="1">The sequence shown here is derived from an EMBL/GenBank/DDBJ whole genome shotgun (WGS) entry which is preliminary data.</text>
</comment>
<reference evidence="1 2" key="1">
    <citation type="submission" date="2024-05" db="EMBL/GenBank/DDBJ databases">
        <title>A draft genome resource for the thread blight pathogen Marasmius tenuissimus strain MS-2.</title>
        <authorList>
            <person name="Yulfo-Soto G.E."/>
            <person name="Baruah I.K."/>
            <person name="Amoako-Attah I."/>
            <person name="Bukari Y."/>
            <person name="Meinhardt L.W."/>
            <person name="Bailey B.A."/>
            <person name="Cohen S.P."/>
        </authorList>
    </citation>
    <scope>NUCLEOTIDE SEQUENCE [LARGE SCALE GENOMIC DNA]</scope>
    <source>
        <strain evidence="1 2">MS-2</strain>
    </source>
</reference>
<protein>
    <recommendedName>
        <fullName evidence="3">FAD dependent oxidoreductase domain-containing protein</fullName>
    </recommendedName>
</protein>
<evidence type="ECO:0000313" key="1">
    <source>
        <dbReference type="EMBL" id="KAL0069974.1"/>
    </source>
</evidence>
<evidence type="ECO:0008006" key="3">
    <source>
        <dbReference type="Google" id="ProtNLM"/>
    </source>
</evidence>